<evidence type="ECO:0008006" key="4">
    <source>
        <dbReference type="Google" id="ProtNLM"/>
    </source>
</evidence>
<keyword evidence="3" id="KW-1185">Reference proteome</keyword>
<dbReference type="EMBL" id="KZ305075">
    <property type="protein sequence ID" value="PIA29912.1"/>
    <property type="molecule type" value="Genomic_DNA"/>
</dbReference>
<feature type="compositionally biased region" description="Basic and acidic residues" evidence="1">
    <location>
        <begin position="515"/>
        <end position="538"/>
    </location>
</feature>
<dbReference type="AlphaFoldDB" id="A0A2G5CF48"/>
<proteinExistence type="predicted"/>
<feature type="region of interest" description="Disordered" evidence="1">
    <location>
        <begin position="515"/>
        <end position="675"/>
    </location>
</feature>
<dbReference type="EMBL" id="KZ305075">
    <property type="protein sequence ID" value="PIA29911.1"/>
    <property type="molecule type" value="Genomic_DNA"/>
</dbReference>
<dbReference type="InterPro" id="IPR051591">
    <property type="entry name" value="UPF0224_FAM112_RNA_Proc"/>
</dbReference>
<dbReference type="PANTHER" id="PTHR21402">
    <property type="entry name" value="GAMETOCYTE SPECIFIC FACTOR 1-RELATED"/>
    <property type="match status" value="1"/>
</dbReference>
<feature type="compositionally biased region" description="Basic and acidic residues" evidence="1">
    <location>
        <begin position="572"/>
        <end position="587"/>
    </location>
</feature>
<feature type="compositionally biased region" description="Basic and acidic residues" evidence="1">
    <location>
        <begin position="611"/>
        <end position="628"/>
    </location>
</feature>
<evidence type="ECO:0000256" key="1">
    <source>
        <dbReference type="SAM" id="MobiDB-lite"/>
    </source>
</evidence>
<feature type="compositionally biased region" description="Polar residues" evidence="1">
    <location>
        <begin position="601"/>
        <end position="610"/>
    </location>
</feature>
<dbReference type="Proteomes" id="UP000230069">
    <property type="component" value="Unassembled WGS sequence"/>
</dbReference>
<gene>
    <name evidence="2" type="ORF">AQUCO_05800175v1</name>
</gene>
<sequence length="675" mass="77665">MPPESLFKHTLQCPSSLGIIDLSILDSLHYPNSLKSEEELQKENRFVQSLGNTDDDADADLCFSIDDYGDFGSNFYYKDCPSVYCSTELDTSKTTFNLPSVLAINCANFIGRDVRESKEFSKLCLGILPSDILALRKEVEAWNDYPHLYSFVVVRVILSLELIRLDDLGKWIISNSHYYGVVIDLPMRDHIIVLWRLCLKATLLEARRSMELRLNGNGGVCLSSLSFNCPVLVEAMTWLASQLSVLYGEPNGRFFSINMLKHCILNAASSLSLFTSEKNKNERRFTRRGFEKSDANVSELSSEVSGDKLIANVKVEEPTQEFGRADSFCAQNTSYGLVFVSQVAAAIAALRERSLLEEKIKSLRVAQLLPKSQRLAQHAYVTMRADEERKKRSNYRPLLQHDGLLWHQSRNQDSNKNKTREELLAEERDYKRRRMSYRGKKVKRSTTEVMRDIIEKHMDEINQAGGIGSFMKGSAEMGMLSDRTVSVDDIDADNECKENVSNSIESTGGELHDYSKQLQERQKRASHGHNEPHDDQQKSSRNKKRDREYRSRSPNKYRSHGLSHEKHRHRRDHGEMEKTRSKYDKNDSVSPHRSKYHDSRLFSSVSNPSTDSKDRKYDSMSERKDQYRGRTYGSRRSESVTQSMFEDRYDPSESDSRYDDGYGDESSDKKYVRRR</sequence>
<dbReference type="PANTHER" id="PTHR21402:SF10">
    <property type="entry name" value="U11_U12 SMALL NUCLEAR RIBONUCLEOPROTEIN 48 KDA PROTEIN"/>
    <property type="match status" value="1"/>
</dbReference>
<evidence type="ECO:0000313" key="2">
    <source>
        <dbReference type="EMBL" id="PIA29912.1"/>
    </source>
</evidence>
<name>A0A2G5CF48_AQUCA</name>
<reference evidence="2 3" key="1">
    <citation type="submission" date="2017-09" db="EMBL/GenBank/DDBJ databases">
        <title>WGS assembly of Aquilegia coerulea Goldsmith.</title>
        <authorList>
            <person name="Hodges S."/>
            <person name="Kramer E."/>
            <person name="Nordborg M."/>
            <person name="Tomkins J."/>
            <person name="Borevitz J."/>
            <person name="Derieg N."/>
            <person name="Yan J."/>
            <person name="Mihaltcheva S."/>
            <person name="Hayes R.D."/>
            <person name="Rokhsar D."/>
        </authorList>
    </citation>
    <scope>NUCLEOTIDE SEQUENCE [LARGE SCALE GENOMIC DNA]</scope>
    <source>
        <strain evidence="3">cv. Goldsmith</strain>
    </source>
</reference>
<accession>A0A2G5CF48</accession>
<feature type="compositionally biased region" description="Basic residues" evidence="1">
    <location>
        <begin position="553"/>
        <end position="571"/>
    </location>
</feature>
<dbReference type="FunCoup" id="A0A2G5CF48">
    <property type="interactions" value="2351"/>
</dbReference>
<organism evidence="2 3">
    <name type="scientific">Aquilegia coerulea</name>
    <name type="common">Rocky mountain columbine</name>
    <dbReference type="NCBI Taxonomy" id="218851"/>
    <lineage>
        <taxon>Eukaryota</taxon>
        <taxon>Viridiplantae</taxon>
        <taxon>Streptophyta</taxon>
        <taxon>Embryophyta</taxon>
        <taxon>Tracheophyta</taxon>
        <taxon>Spermatophyta</taxon>
        <taxon>Magnoliopsida</taxon>
        <taxon>Ranunculales</taxon>
        <taxon>Ranunculaceae</taxon>
        <taxon>Thalictroideae</taxon>
        <taxon>Aquilegia</taxon>
    </lineage>
</organism>
<feature type="compositionally biased region" description="Basic and acidic residues" evidence="1">
    <location>
        <begin position="645"/>
        <end position="675"/>
    </location>
</feature>
<evidence type="ECO:0000313" key="3">
    <source>
        <dbReference type="Proteomes" id="UP000230069"/>
    </source>
</evidence>
<dbReference type="OrthoDB" id="69229at2759"/>
<protein>
    <recommendedName>
        <fullName evidence="4">CHHC U11-48K-type domain-containing protein</fullName>
    </recommendedName>
</protein>
<dbReference type="STRING" id="218851.A0A2G5CF48"/>